<organism evidence="1 2">
    <name type="scientific">Aspergillus pseudonomiae</name>
    <dbReference type="NCBI Taxonomy" id="1506151"/>
    <lineage>
        <taxon>Eukaryota</taxon>
        <taxon>Fungi</taxon>
        <taxon>Dikarya</taxon>
        <taxon>Ascomycota</taxon>
        <taxon>Pezizomycotina</taxon>
        <taxon>Eurotiomycetes</taxon>
        <taxon>Eurotiomycetidae</taxon>
        <taxon>Eurotiales</taxon>
        <taxon>Aspergillaceae</taxon>
        <taxon>Aspergillus</taxon>
        <taxon>Aspergillus subgen. Circumdati</taxon>
    </lineage>
</organism>
<name>A0A5N7D8V9_9EURO</name>
<dbReference type="Proteomes" id="UP000325579">
    <property type="component" value="Unassembled WGS sequence"/>
</dbReference>
<dbReference type="GeneID" id="43667047"/>
<proteinExistence type="predicted"/>
<evidence type="ECO:0000313" key="2">
    <source>
        <dbReference type="Proteomes" id="UP000325579"/>
    </source>
</evidence>
<dbReference type="EMBL" id="ML736784">
    <property type="protein sequence ID" value="KAE8402734.1"/>
    <property type="molecule type" value="Genomic_DNA"/>
</dbReference>
<accession>A0A5N7D8V9</accession>
<reference evidence="1 2" key="1">
    <citation type="submission" date="2019-04" db="EMBL/GenBank/DDBJ databases">
        <authorList>
            <consortium name="DOE Joint Genome Institute"/>
            <person name="Mondo S."/>
            <person name="Kjaerbolling I."/>
            <person name="Vesth T."/>
            <person name="Frisvad J.C."/>
            <person name="Nybo J.L."/>
            <person name="Theobald S."/>
            <person name="Kildgaard S."/>
            <person name="Isbrandt T."/>
            <person name="Kuo A."/>
            <person name="Sato A."/>
            <person name="Lyhne E.K."/>
            <person name="Kogle M.E."/>
            <person name="Wiebenga A."/>
            <person name="Kun R.S."/>
            <person name="Lubbers R.J."/>
            <person name="Makela M.R."/>
            <person name="Barry K."/>
            <person name="Chovatia M."/>
            <person name="Clum A."/>
            <person name="Daum C."/>
            <person name="Haridas S."/>
            <person name="He G."/>
            <person name="LaButti K."/>
            <person name="Lipzen A."/>
            <person name="Riley R."/>
            <person name="Salamov A."/>
            <person name="Simmons B.A."/>
            <person name="Magnuson J.K."/>
            <person name="Henrissat B."/>
            <person name="Mortensen U.H."/>
            <person name="Larsen T.O."/>
            <person name="Devries R.P."/>
            <person name="Grigoriev I.V."/>
            <person name="Machida M."/>
            <person name="Baker S.E."/>
            <person name="Andersen M.R."/>
            <person name="Cantor M.N."/>
            <person name="Hua S.X."/>
        </authorList>
    </citation>
    <scope>NUCLEOTIDE SEQUENCE [LARGE SCALE GENOMIC DNA]</scope>
    <source>
        <strain evidence="1 2">CBS 119388</strain>
    </source>
</reference>
<dbReference type="AlphaFoldDB" id="A0A5N7D8V9"/>
<evidence type="ECO:0000313" key="1">
    <source>
        <dbReference type="EMBL" id="KAE8402734.1"/>
    </source>
</evidence>
<gene>
    <name evidence="1" type="ORF">BDV37DRAFT_251893</name>
</gene>
<protein>
    <submittedName>
        <fullName evidence="1">Uncharacterized protein</fullName>
    </submittedName>
</protein>
<keyword evidence="2" id="KW-1185">Reference proteome</keyword>
<sequence>MFPICLHIHVPMQIRLYETINSVSFFFPFRMRELANNSLRSHSQRPVKAILVLVIATITFWLELCRRVGFVIIGTYG</sequence>
<dbReference type="RefSeq" id="XP_031940053.1">
    <property type="nucleotide sequence ID" value="XM_032082356.1"/>
</dbReference>